<organism evidence="2 3">
    <name type="scientific">Pristionchus fissidentatus</name>
    <dbReference type="NCBI Taxonomy" id="1538716"/>
    <lineage>
        <taxon>Eukaryota</taxon>
        <taxon>Metazoa</taxon>
        <taxon>Ecdysozoa</taxon>
        <taxon>Nematoda</taxon>
        <taxon>Chromadorea</taxon>
        <taxon>Rhabditida</taxon>
        <taxon>Rhabditina</taxon>
        <taxon>Diplogasteromorpha</taxon>
        <taxon>Diplogasteroidea</taxon>
        <taxon>Neodiplogasteridae</taxon>
        <taxon>Pristionchus</taxon>
    </lineage>
</organism>
<evidence type="ECO:0000256" key="1">
    <source>
        <dbReference type="SAM" id="MobiDB-lite"/>
    </source>
</evidence>
<reference evidence="2" key="1">
    <citation type="submission" date="2023-10" db="EMBL/GenBank/DDBJ databases">
        <title>Genome assembly of Pristionchus species.</title>
        <authorList>
            <person name="Yoshida K."/>
            <person name="Sommer R.J."/>
        </authorList>
    </citation>
    <scope>NUCLEOTIDE SEQUENCE</scope>
    <source>
        <strain evidence="2">RS5133</strain>
    </source>
</reference>
<accession>A0AAV5VJ09</accession>
<proteinExistence type="predicted"/>
<comment type="caution">
    <text evidence="2">The sequence shown here is derived from an EMBL/GenBank/DDBJ whole genome shotgun (WGS) entry which is preliminary data.</text>
</comment>
<evidence type="ECO:0000313" key="2">
    <source>
        <dbReference type="EMBL" id="GMT17910.1"/>
    </source>
</evidence>
<feature type="non-terminal residue" evidence="2">
    <location>
        <position position="1"/>
    </location>
</feature>
<gene>
    <name evidence="2" type="ORF">PFISCL1PPCAC_9207</name>
</gene>
<evidence type="ECO:0000313" key="3">
    <source>
        <dbReference type="Proteomes" id="UP001432322"/>
    </source>
</evidence>
<sequence>LCAAPDGTIEEVQFEDARSQLLEMIEREQKWKDRTEEDSARAILKNCLARRFSKKYKEQDEKTEKDEFIDSHQYKTTAELIEALKMVKESALKTFKMFDLFDHVCKLSDHVTKLAKDQEQSLKEPAEENSVEKSALDEDSVKPIEGNLSDYISEML</sequence>
<keyword evidence="3" id="KW-1185">Reference proteome</keyword>
<name>A0AAV5VJ09_9BILA</name>
<feature type="non-terminal residue" evidence="2">
    <location>
        <position position="156"/>
    </location>
</feature>
<protein>
    <submittedName>
        <fullName evidence="2">Uncharacterized protein</fullName>
    </submittedName>
</protein>
<feature type="region of interest" description="Disordered" evidence="1">
    <location>
        <begin position="117"/>
        <end position="142"/>
    </location>
</feature>
<dbReference type="AlphaFoldDB" id="A0AAV5VJ09"/>
<dbReference type="Proteomes" id="UP001432322">
    <property type="component" value="Unassembled WGS sequence"/>
</dbReference>
<dbReference type="EMBL" id="BTSY01000003">
    <property type="protein sequence ID" value="GMT17910.1"/>
    <property type="molecule type" value="Genomic_DNA"/>
</dbReference>